<dbReference type="InterPro" id="IPR011322">
    <property type="entry name" value="N-reg_PII-like_a/b"/>
</dbReference>
<protein>
    <submittedName>
        <fullName evidence="1">Nitrogen regulatory protein P-II</fullName>
    </submittedName>
</protein>
<dbReference type="OrthoDB" id="9802729at2"/>
<dbReference type="InterPro" id="IPR015867">
    <property type="entry name" value="N-reg_PII/ATP_PRibTrfase_C"/>
</dbReference>
<dbReference type="InterPro" id="IPR002187">
    <property type="entry name" value="N-reg_PII"/>
</dbReference>
<dbReference type="Proteomes" id="UP000002730">
    <property type="component" value="Chromosome"/>
</dbReference>
<dbReference type="PRINTS" id="PR00340">
    <property type="entry name" value="PIIGLNB"/>
</dbReference>
<organism evidence="1 2">
    <name type="scientific">Clostridium cellulovorans (strain ATCC 35296 / DSM 3052 / OCM 3 / 743B)</name>
    <dbReference type="NCBI Taxonomy" id="573061"/>
    <lineage>
        <taxon>Bacteria</taxon>
        <taxon>Bacillati</taxon>
        <taxon>Bacillota</taxon>
        <taxon>Clostridia</taxon>
        <taxon>Eubacteriales</taxon>
        <taxon>Clostridiaceae</taxon>
        <taxon>Clostridium</taxon>
    </lineage>
</organism>
<dbReference type="EMBL" id="CP002160">
    <property type="protein sequence ID" value="ADL52530.1"/>
    <property type="molecule type" value="Genomic_DNA"/>
</dbReference>
<dbReference type="eggNOG" id="COG0347">
    <property type="taxonomic scope" value="Bacteria"/>
</dbReference>
<evidence type="ECO:0000313" key="1">
    <source>
        <dbReference type="EMBL" id="ADL52530.1"/>
    </source>
</evidence>
<dbReference type="PROSITE" id="PS51343">
    <property type="entry name" value="PII_GLNB_DOM"/>
    <property type="match status" value="1"/>
</dbReference>
<dbReference type="PANTHER" id="PTHR30115">
    <property type="entry name" value="NITROGEN REGULATORY PROTEIN P-II"/>
    <property type="match status" value="1"/>
</dbReference>
<dbReference type="AlphaFoldDB" id="D9SS83"/>
<accession>D9SS83</accession>
<dbReference type="Pfam" id="PF00543">
    <property type="entry name" value="P-II"/>
    <property type="match status" value="1"/>
</dbReference>
<reference evidence="1 2" key="1">
    <citation type="submission" date="2010-08" db="EMBL/GenBank/DDBJ databases">
        <title>Complete sequence of Clostridium cellulovorans 743B.</title>
        <authorList>
            <consortium name="US DOE Joint Genome Institute"/>
            <person name="Lucas S."/>
            <person name="Copeland A."/>
            <person name="Lapidus A."/>
            <person name="Cheng J.-F."/>
            <person name="Bruce D."/>
            <person name="Goodwin L."/>
            <person name="Pitluck S."/>
            <person name="Chertkov O."/>
            <person name="Detter J.C."/>
            <person name="Han C."/>
            <person name="Tapia R."/>
            <person name="Land M."/>
            <person name="Hauser L."/>
            <person name="Chang Y.-J."/>
            <person name="Jeffries C."/>
            <person name="Kyrpides N."/>
            <person name="Ivanova N."/>
            <person name="Mikhailova N."/>
            <person name="Hemme C.L."/>
            <person name="Woyke T."/>
        </authorList>
    </citation>
    <scope>NUCLEOTIDE SEQUENCE [LARGE SCALE GENOMIC DNA]</scope>
    <source>
        <strain evidence="2">ATCC 35296 / DSM 3052 / OCM 3 / 743B</strain>
    </source>
</reference>
<dbReference type="Gene3D" id="3.30.70.120">
    <property type="match status" value="1"/>
</dbReference>
<dbReference type="HOGENOM" id="CLU_082268_0_1_9"/>
<dbReference type="STRING" id="573061.Clocel_2834"/>
<keyword evidence="2" id="KW-1185">Reference proteome</keyword>
<dbReference type="SUPFAM" id="SSF54913">
    <property type="entry name" value="GlnB-like"/>
    <property type="match status" value="1"/>
</dbReference>
<dbReference type="GO" id="GO:0005524">
    <property type="term" value="F:ATP binding"/>
    <property type="evidence" value="ECO:0007669"/>
    <property type="project" value="TreeGrafter"/>
</dbReference>
<dbReference type="KEGG" id="ccb:Clocel_2834"/>
<dbReference type="GO" id="GO:0005829">
    <property type="term" value="C:cytosol"/>
    <property type="evidence" value="ECO:0007669"/>
    <property type="project" value="TreeGrafter"/>
</dbReference>
<dbReference type="PANTHER" id="PTHR30115:SF11">
    <property type="entry name" value="NITROGEN REGULATORY PROTEIN P-II HOMOLOG"/>
    <property type="match status" value="1"/>
</dbReference>
<dbReference type="RefSeq" id="WP_010074630.1">
    <property type="nucleotide sequence ID" value="NC_014393.1"/>
</dbReference>
<dbReference type="SMART" id="SM00938">
    <property type="entry name" value="P-II"/>
    <property type="match status" value="1"/>
</dbReference>
<gene>
    <name evidence="1" type="ordered locus">Clocel_2834</name>
</gene>
<dbReference type="GO" id="GO:0006808">
    <property type="term" value="P:regulation of nitrogen utilization"/>
    <property type="evidence" value="ECO:0007669"/>
    <property type="project" value="InterPro"/>
</dbReference>
<proteinExistence type="predicted"/>
<name>D9SS83_CLOC7</name>
<sequence>MKEVVAVIRMNMVGKTKEALLKAGIPAITCKEVLGRGKKKVDFSMVSVFINENGVADAPLAEEVSEYHRLISKRMITIVVNDEDLDKTVKTIMEVNSKGNAGDGKIFVTNVVDAVRVRTGETAEKAI</sequence>
<evidence type="ECO:0000313" key="2">
    <source>
        <dbReference type="Proteomes" id="UP000002730"/>
    </source>
</evidence>
<dbReference type="GO" id="GO:0030234">
    <property type="term" value="F:enzyme regulator activity"/>
    <property type="evidence" value="ECO:0007669"/>
    <property type="project" value="InterPro"/>
</dbReference>